<proteinExistence type="predicted"/>
<reference evidence="1 2" key="1">
    <citation type="submission" date="2014-04" db="EMBL/GenBank/DDBJ databases">
        <authorList>
            <consortium name="DOE Joint Genome Institute"/>
            <person name="Kuo A."/>
            <person name="Kohler A."/>
            <person name="Costa M.D."/>
            <person name="Nagy L.G."/>
            <person name="Floudas D."/>
            <person name="Copeland A."/>
            <person name="Barry K.W."/>
            <person name="Cichocki N."/>
            <person name="Veneault-Fourrey C."/>
            <person name="LaButti K."/>
            <person name="Lindquist E.A."/>
            <person name="Lipzen A."/>
            <person name="Lundell T."/>
            <person name="Morin E."/>
            <person name="Murat C."/>
            <person name="Sun H."/>
            <person name="Tunlid A."/>
            <person name="Henrissat B."/>
            <person name="Grigoriev I.V."/>
            <person name="Hibbett D.S."/>
            <person name="Martin F."/>
            <person name="Nordberg H.P."/>
            <person name="Cantor M.N."/>
            <person name="Hua S.X."/>
        </authorList>
    </citation>
    <scope>NUCLEOTIDE SEQUENCE [LARGE SCALE GENOMIC DNA]</scope>
    <source>
        <strain evidence="1 2">441</strain>
    </source>
</reference>
<dbReference type="HOGENOM" id="CLU_2639023_0_0_1"/>
<keyword evidence="2" id="KW-1185">Reference proteome</keyword>
<name>A0A0C9ZKY4_9AGAM</name>
<evidence type="ECO:0000313" key="2">
    <source>
        <dbReference type="Proteomes" id="UP000054018"/>
    </source>
</evidence>
<protein>
    <submittedName>
        <fullName evidence="1">Uncharacterized protein</fullName>
    </submittedName>
</protein>
<sequence>MWNNNSKNGYMTKIEKHNEICMTGSYTVQSHEGRSSKASTLVENLTDLRGVVGRVASLPDEVNVLARSLDATVDDVR</sequence>
<evidence type="ECO:0000313" key="1">
    <source>
        <dbReference type="EMBL" id="KIK23047.1"/>
    </source>
</evidence>
<organism evidence="1 2">
    <name type="scientific">Pisolithus microcarpus 441</name>
    <dbReference type="NCBI Taxonomy" id="765257"/>
    <lineage>
        <taxon>Eukaryota</taxon>
        <taxon>Fungi</taxon>
        <taxon>Dikarya</taxon>
        <taxon>Basidiomycota</taxon>
        <taxon>Agaricomycotina</taxon>
        <taxon>Agaricomycetes</taxon>
        <taxon>Agaricomycetidae</taxon>
        <taxon>Boletales</taxon>
        <taxon>Sclerodermatineae</taxon>
        <taxon>Pisolithaceae</taxon>
        <taxon>Pisolithus</taxon>
    </lineage>
</organism>
<reference evidence="2" key="2">
    <citation type="submission" date="2015-01" db="EMBL/GenBank/DDBJ databases">
        <title>Evolutionary Origins and Diversification of the Mycorrhizal Mutualists.</title>
        <authorList>
            <consortium name="DOE Joint Genome Institute"/>
            <consortium name="Mycorrhizal Genomics Consortium"/>
            <person name="Kohler A."/>
            <person name="Kuo A."/>
            <person name="Nagy L.G."/>
            <person name="Floudas D."/>
            <person name="Copeland A."/>
            <person name="Barry K.W."/>
            <person name="Cichocki N."/>
            <person name="Veneault-Fourrey C."/>
            <person name="LaButti K."/>
            <person name="Lindquist E.A."/>
            <person name="Lipzen A."/>
            <person name="Lundell T."/>
            <person name="Morin E."/>
            <person name="Murat C."/>
            <person name="Riley R."/>
            <person name="Ohm R."/>
            <person name="Sun H."/>
            <person name="Tunlid A."/>
            <person name="Henrissat B."/>
            <person name="Grigoriev I.V."/>
            <person name="Hibbett D.S."/>
            <person name="Martin F."/>
        </authorList>
    </citation>
    <scope>NUCLEOTIDE SEQUENCE [LARGE SCALE GENOMIC DNA]</scope>
    <source>
        <strain evidence="2">441</strain>
    </source>
</reference>
<accession>A0A0C9ZKY4</accession>
<gene>
    <name evidence="1" type="ORF">PISMIDRAFT_679677</name>
</gene>
<dbReference type="EMBL" id="KN833731">
    <property type="protein sequence ID" value="KIK23047.1"/>
    <property type="molecule type" value="Genomic_DNA"/>
</dbReference>
<dbReference type="Proteomes" id="UP000054018">
    <property type="component" value="Unassembled WGS sequence"/>
</dbReference>
<dbReference type="AlphaFoldDB" id="A0A0C9ZKY4"/>